<organism evidence="3 4">
    <name type="scientific">Crassostrea virginica</name>
    <name type="common">Eastern oyster</name>
    <dbReference type="NCBI Taxonomy" id="6565"/>
    <lineage>
        <taxon>Eukaryota</taxon>
        <taxon>Metazoa</taxon>
        <taxon>Spiralia</taxon>
        <taxon>Lophotrochozoa</taxon>
        <taxon>Mollusca</taxon>
        <taxon>Bivalvia</taxon>
        <taxon>Autobranchia</taxon>
        <taxon>Pteriomorphia</taxon>
        <taxon>Ostreida</taxon>
        <taxon>Ostreoidea</taxon>
        <taxon>Ostreidae</taxon>
        <taxon>Crassostrea</taxon>
    </lineage>
</organism>
<dbReference type="PROSITE" id="PS51484">
    <property type="entry name" value="G8"/>
    <property type="match status" value="1"/>
</dbReference>
<dbReference type="Proteomes" id="UP000694844">
    <property type="component" value="Chromosome 2"/>
</dbReference>
<accession>A0A8B8CVT8</accession>
<reference evidence="4" key="1">
    <citation type="submission" date="2025-08" db="UniProtKB">
        <authorList>
            <consortium name="RefSeq"/>
        </authorList>
    </citation>
    <scope>IDENTIFICATION</scope>
    <source>
        <tissue evidence="4">Whole sample</tissue>
    </source>
</reference>
<dbReference type="PANTHER" id="PTHR15535">
    <property type="entry name" value="TRANSMEMBRANE PROTEIN 2-RELATED"/>
    <property type="match status" value="1"/>
</dbReference>
<protein>
    <submittedName>
        <fullName evidence="4">Protein DDB_G0287365-like</fullName>
    </submittedName>
</protein>
<name>A0A8B8CVT8_CRAVI</name>
<dbReference type="RefSeq" id="XP_022319354.1">
    <property type="nucleotide sequence ID" value="XM_022463646.1"/>
</dbReference>
<keyword evidence="1" id="KW-0732">Signal</keyword>
<dbReference type="InterPro" id="IPR052252">
    <property type="entry name" value="CEMIP/CEMIP2"/>
</dbReference>
<keyword evidence="3" id="KW-1185">Reference proteome</keyword>
<dbReference type="KEGG" id="cvn:111122090"/>
<feature type="signal peptide" evidence="1">
    <location>
        <begin position="1"/>
        <end position="19"/>
    </location>
</feature>
<dbReference type="Pfam" id="PF10162">
    <property type="entry name" value="G8"/>
    <property type="match status" value="1"/>
</dbReference>
<evidence type="ECO:0000256" key="1">
    <source>
        <dbReference type="SAM" id="SignalP"/>
    </source>
</evidence>
<dbReference type="PANTHER" id="PTHR15535:SF17">
    <property type="entry name" value="TRANSMEMBRANE PROTEIN"/>
    <property type="match status" value="1"/>
</dbReference>
<dbReference type="SMART" id="SM01225">
    <property type="entry name" value="G8"/>
    <property type="match status" value="1"/>
</dbReference>
<evidence type="ECO:0000259" key="2">
    <source>
        <dbReference type="PROSITE" id="PS51484"/>
    </source>
</evidence>
<feature type="chain" id="PRO_5034805046" evidence="1">
    <location>
        <begin position="20"/>
        <end position="220"/>
    </location>
</feature>
<gene>
    <name evidence="4" type="primary">LOC111122090</name>
</gene>
<evidence type="ECO:0000313" key="4">
    <source>
        <dbReference type="RefSeq" id="XP_022319354.1"/>
    </source>
</evidence>
<feature type="domain" description="G8" evidence="2">
    <location>
        <begin position="36"/>
        <end position="156"/>
    </location>
</feature>
<sequence length="220" mass="24354">MTGIGWIWAACCCLVFVASQSCPDQDSNLKKWSDDSTWNGKGPPQEGDDLVIESGDFFLLDTSPPPLGSITVESGGKLVVADGMDIKLSVMYILIRGEMHVGAEDCKFTGKLHITLRGDLGQYKVDEFGEKFIGVASGGVLEVHGEYRLPWTKLTSNVKATEYISNVKNIAILQNNNDNTELAVMMTWTKTMTTRTKKMMVVMRTQQLMRIVDKAKKSVH</sequence>
<proteinExistence type="predicted"/>
<evidence type="ECO:0000313" key="3">
    <source>
        <dbReference type="Proteomes" id="UP000694844"/>
    </source>
</evidence>
<dbReference type="InterPro" id="IPR019316">
    <property type="entry name" value="G8_domain"/>
</dbReference>
<dbReference type="OrthoDB" id="120976at2759"/>
<dbReference type="GeneID" id="111122090"/>
<dbReference type="AlphaFoldDB" id="A0A8B8CVT8"/>